<protein>
    <submittedName>
        <fullName evidence="6">Phosphoglycolate phosphatase</fullName>
        <ecNumber evidence="6">3.1.3.18</ecNumber>
    </submittedName>
</protein>
<dbReference type="InterPro" id="IPR006439">
    <property type="entry name" value="HAD-SF_hydro_IA"/>
</dbReference>
<evidence type="ECO:0000256" key="1">
    <source>
        <dbReference type="ARBA" id="ARBA00001946"/>
    </source>
</evidence>
<evidence type="ECO:0000256" key="4">
    <source>
        <dbReference type="ARBA" id="ARBA00022842"/>
    </source>
</evidence>
<dbReference type="Gene3D" id="1.10.150.240">
    <property type="entry name" value="Putative phosphatase, domain 2"/>
    <property type="match status" value="1"/>
</dbReference>
<evidence type="ECO:0000256" key="5">
    <source>
        <dbReference type="ARBA" id="ARBA00023277"/>
    </source>
</evidence>
<dbReference type="Gene3D" id="3.40.50.1000">
    <property type="entry name" value="HAD superfamily/HAD-like"/>
    <property type="match status" value="1"/>
</dbReference>
<keyword evidence="5" id="KW-0119">Carbohydrate metabolism</keyword>
<reference evidence="6 7" key="1">
    <citation type="submission" date="2020-02" db="EMBL/GenBank/DDBJ databases">
        <authorList>
            <person name="Criscuolo A."/>
        </authorList>
    </citation>
    <scope>NUCLEOTIDE SEQUENCE [LARGE SCALE GENOMIC DNA]</scope>
    <source>
        <strain evidence="6">CIP105534</strain>
    </source>
</reference>
<dbReference type="Pfam" id="PF13419">
    <property type="entry name" value="HAD_2"/>
    <property type="match status" value="1"/>
</dbReference>
<dbReference type="NCBIfam" id="TIGR01509">
    <property type="entry name" value="HAD-SF-IA-v3"/>
    <property type="match status" value="1"/>
</dbReference>
<evidence type="ECO:0000256" key="3">
    <source>
        <dbReference type="ARBA" id="ARBA00022723"/>
    </source>
</evidence>
<evidence type="ECO:0000256" key="2">
    <source>
        <dbReference type="ARBA" id="ARBA00006171"/>
    </source>
</evidence>
<dbReference type="InterPro" id="IPR041492">
    <property type="entry name" value="HAD_2"/>
</dbReference>
<gene>
    <name evidence="6" type="primary">gph_1</name>
    <name evidence="6" type="ORF">FLA105534_02150</name>
</gene>
<comment type="cofactor">
    <cofactor evidence="1">
        <name>Mg(2+)</name>
        <dbReference type="ChEBI" id="CHEBI:18420"/>
    </cofactor>
</comment>
<keyword evidence="7" id="KW-1185">Reference proteome</keyword>
<dbReference type="PRINTS" id="PR00413">
    <property type="entry name" value="HADHALOGNASE"/>
</dbReference>
<proteinExistence type="inferred from homology"/>
<dbReference type="InterPro" id="IPR051600">
    <property type="entry name" value="Beta-PGM-like"/>
</dbReference>
<dbReference type="SFLD" id="SFLDG01129">
    <property type="entry name" value="C1.5:_HAD__Beta-PGM__Phosphata"/>
    <property type="match status" value="1"/>
</dbReference>
<dbReference type="SFLD" id="SFLDS00003">
    <property type="entry name" value="Haloacid_Dehalogenase"/>
    <property type="match status" value="1"/>
</dbReference>
<dbReference type="InterPro" id="IPR023198">
    <property type="entry name" value="PGP-like_dom2"/>
</dbReference>
<evidence type="ECO:0000313" key="6">
    <source>
        <dbReference type="EMBL" id="CAA9198510.1"/>
    </source>
</evidence>
<dbReference type="SFLD" id="SFLDG01135">
    <property type="entry name" value="C1.5.6:_HAD__Beta-PGM__Phospha"/>
    <property type="match status" value="1"/>
</dbReference>
<organism evidence="6 7">
    <name type="scientific">Flavobacterium bizetiae</name>
    <dbReference type="NCBI Taxonomy" id="2704140"/>
    <lineage>
        <taxon>Bacteria</taxon>
        <taxon>Pseudomonadati</taxon>
        <taxon>Bacteroidota</taxon>
        <taxon>Flavobacteriia</taxon>
        <taxon>Flavobacteriales</taxon>
        <taxon>Flavobacteriaceae</taxon>
        <taxon>Flavobacterium</taxon>
    </lineage>
</organism>
<dbReference type="InterPro" id="IPR036412">
    <property type="entry name" value="HAD-like_sf"/>
</dbReference>
<dbReference type="CDD" id="cd07505">
    <property type="entry name" value="HAD_BPGM-like"/>
    <property type="match status" value="1"/>
</dbReference>
<comment type="similarity">
    <text evidence="2">Belongs to the HAD-like hydrolase superfamily. CbbY/CbbZ/Gph/YieH family.</text>
</comment>
<dbReference type="Proteomes" id="UP000479938">
    <property type="component" value="Unassembled WGS sequence"/>
</dbReference>
<evidence type="ECO:0000313" key="7">
    <source>
        <dbReference type="Proteomes" id="UP000479938"/>
    </source>
</evidence>
<name>A0A6J4GHW7_9FLAO</name>
<dbReference type="GO" id="GO:0008967">
    <property type="term" value="F:phosphoglycolate phosphatase activity"/>
    <property type="evidence" value="ECO:0007669"/>
    <property type="project" value="UniProtKB-EC"/>
</dbReference>
<dbReference type="SUPFAM" id="SSF56784">
    <property type="entry name" value="HAD-like"/>
    <property type="match status" value="1"/>
</dbReference>
<keyword evidence="6" id="KW-0378">Hydrolase</keyword>
<keyword evidence="4" id="KW-0460">Magnesium</keyword>
<dbReference type="InterPro" id="IPR023214">
    <property type="entry name" value="HAD_sf"/>
</dbReference>
<keyword evidence="3" id="KW-0479">Metal-binding</keyword>
<sequence>MYLATVKKTKYIMKQQCVIFDMDGVICHTNPHHAKAFEAFFDKYQIPHSEQEFEEHMYGKHNGYIMTHFFKRPITGEELVKLEDEKEGMFREIYKDKVETIPHYLDFLAELKSRGFKTAVATSAPRANLDLIMGALQFQDKMDSVMSSEDVKFHKPNPEVYLESAKRVGVAPSDCIVFEDSFSGVTAGLNAGMKVVGVLSTHTKEQLPPCSFYINDYSEVNVDKVLELLNS</sequence>
<dbReference type="PANTHER" id="PTHR46193">
    <property type="entry name" value="6-PHOSPHOGLUCONATE PHOSPHATASE"/>
    <property type="match status" value="1"/>
</dbReference>
<dbReference type="PANTHER" id="PTHR46193:SF18">
    <property type="entry name" value="HEXITOL PHOSPHATASE B"/>
    <property type="match status" value="1"/>
</dbReference>
<dbReference type="GO" id="GO:0046872">
    <property type="term" value="F:metal ion binding"/>
    <property type="evidence" value="ECO:0007669"/>
    <property type="project" value="UniProtKB-KW"/>
</dbReference>
<dbReference type="AlphaFoldDB" id="A0A6J4GHW7"/>
<accession>A0A6J4GHW7</accession>
<dbReference type="EMBL" id="CADCSU010000087">
    <property type="protein sequence ID" value="CAA9198510.1"/>
    <property type="molecule type" value="Genomic_DNA"/>
</dbReference>
<dbReference type="EC" id="3.1.3.18" evidence="6"/>